<organism evidence="3 4">
    <name type="scientific">Frateuria flava</name>
    <dbReference type="NCBI Taxonomy" id="2821489"/>
    <lineage>
        <taxon>Bacteria</taxon>
        <taxon>Pseudomonadati</taxon>
        <taxon>Pseudomonadota</taxon>
        <taxon>Gammaproteobacteria</taxon>
        <taxon>Lysobacterales</taxon>
        <taxon>Rhodanobacteraceae</taxon>
        <taxon>Frateuria</taxon>
    </lineage>
</organism>
<dbReference type="InterPro" id="IPR011008">
    <property type="entry name" value="Dimeric_a/b-barrel"/>
</dbReference>
<evidence type="ECO:0000313" key="3">
    <source>
        <dbReference type="EMBL" id="MBP1474469.1"/>
    </source>
</evidence>
<evidence type="ECO:0000259" key="2">
    <source>
        <dbReference type="Pfam" id="PF03795"/>
    </source>
</evidence>
<dbReference type="EMBL" id="JAGJRS010000018">
    <property type="protein sequence ID" value="MBP1474469.1"/>
    <property type="molecule type" value="Genomic_DNA"/>
</dbReference>
<dbReference type="InterPro" id="IPR005545">
    <property type="entry name" value="YCII"/>
</dbReference>
<evidence type="ECO:0000313" key="4">
    <source>
        <dbReference type="Proteomes" id="UP000823790"/>
    </source>
</evidence>
<feature type="domain" description="YCII-related" evidence="2">
    <location>
        <begin position="1"/>
        <end position="93"/>
    </location>
</feature>
<comment type="caution">
    <text evidence="3">The sequence shown here is derived from an EMBL/GenBank/DDBJ whole genome shotgun (WGS) entry which is preliminary data.</text>
</comment>
<dbReference type="Pfam" id="PF03795">
    <property type="entry name" value="YCII"/>
    <property type="match status" value="1"/>
</dbReference>
<name>A0ABS4DN34_9GAMM</name>
<dbReference type="Proteomes" id="UP000823790">
    <property type="component" value="Unassembled WGS sequence"/>
</dbReference>
<reference evidence="3 4" key="1">
    <citation type="submission" date="2021-04" db="EMBL/GenBank/DDBJ databases">
        <authorList>
            <person name="Huq M.A."/>
        </authorList>
    </citation>
    <scope>NUCLEOTIDE SEQUENCE [LARGE SCALE GENOMIC DNA]</scope>
    <source>
        <strain evidence="3 4">MAH-13</strain>
    </source>
</reference>
<dbReference type="RefSeq" id="WP_209619278.1">
    <property type="nucleotide sequence ID" value="NZ_JAGJRS010000018.1"/>
</dbReference>
<comment type="similarity">
    <text evidence="1">Belongs to the YciI family.</text>
</comment>
<gene>
    <name evidence="3" type="ORF">J7I44_09155</name>
</gene>
<accession>A0ABS4DN34</accession>
<dbReference type="SUPFAM" id="SSF54909">
    <property type="entry name" value="Dimeric alpha+beta barrel"/>
    <property type="match status" value="1"/>
</dbReference>
<dbReference type="Gene3D" id="3.30.70.1060">
    <property type="entry name" value="Dimeric alpha+beta barrel"/>
    <property type="match status" value="1"/>
</dbReference>
<dbReference type="PANTHER" id="PTHR35174:SF1">
    <property type="entry name" value="BLL0086 PROTEIN"/>
    <property type="match status" value="1"/>
</dbReference>
<keyword evidence="4" id="KW-1185">Reference proteome</keyword>
<protein>
    <submittedName>
        <fullName evidence="3">Transcriptional regulator</fullName>
    </submittedName>
</protein>
<proteinExistence type="inferred from homology"/>
<dbReference type="PANTHER" id="PTHR35174">
    <property type="entry name" value="BLL7171 PROTEIN-RELATED"/>
    <property type="match status" value="1"/>
</dbReference>
<sequence>MRFLSMIRLQETGRMPSEQLMAEMGRLIEQMTREGTLVDTAGLRPSAEGVRVRLRAGHISTTDGPFAESKEMIGGYAVLEADSMDHAIALTKRFLAVHGDAWDLECEVRQIEGPDSEHCGASKAMASGAAG</sequence>
<evidence type="ECO:0000256" key="1">
    <source>
        <dbReference type="ARBA" id="ARBA00007689"/>
    </source>
</evidence>